<feature type="region of interest" description="Disordered" evidence="1">
    <location>
        <begin position="315"/>
        <end position="363"/>
    </location>
</feature>
<reference evidence="2" key="1">
    <citation type="submission" date="2022-03" db="EMBL/GenBank/DDBJ databases">
        <title>Draft genome sequence of Aduncisulcus paluster, a free-living microaerophilic Fornicata.</title>
        <authorList>
            <person name="Yuyama I."/>
            <person name="Kume K."/>
            <person name="Tamura T."/>
            <person name="Inagaki Y."/>
            <person name="Hashimoto T."/>
        </authorList>
    </citation>
    <scope>NUCLEOTIDE SEQUENCE</scope>
    <source>
        <strain evidence="2">NY0171</strain>
    </source>
</reference>
<organism evidence="2 3">
    <name type="scientific">Aduncisulcus paluster</name>
    <dbReference type="NCBI Taxonomy" id="2918883"/>
    <lineage>
        <taxon>Eukaryota</taxon>
        <taxon>Metamonada</taxon>
        <taxon>Carpediemonas-like organisms</taxon>
        <taxon>Aduncisulcus</taxon>
    </lineage>
</organism>
<name>A0ABQ5KQ20_9EUKA</name>
<dbReference type="SUPFAM" id="SSF52047">
    <property type="entry name" value="RNI-like"/>
    <property type="match status" value="1"/>
</dbReference>
<comment type="caution">
    <text evidence="2">The sequence shown here is derived from an EMBL/GenBank/DDBJ whole genome shotgun (WGS) entry which is preliminary data.</text>
</comment>
<feature type="compositionally biased region" description="Polar residues" evidence="1">
    <location>
        <begin position="325"/>
        <end position="355"/>
    </location>
</feature>
<sequence length="556" mass="63952">MPFGERLPVHKSQSISPQRVLDGSPTVSLCVEGNTSDKRLIVPFRTIFRNSIFRNDDSSKTSPTAPSPMPRLPHYSVPIFMWMLLCLNVNHFRIVHCPPKVVADASSISSDREREMRHDECRVLKSSQYFRDCIDKSSLSNSKPVFSSSFCPQCSSFLHTPSSLLSPLFPFAPHFSHIRCPVVTCTFQCLSVDDMVLHVHRKHPWVWLGDGGAEEKMAEEELKLFLLRERRKALTRAKKDGKDEEDEKEEEEEEGKICGKRRTAIIGKWTSLNDELKVKWKEEEKKRREELRKKRDSLCIYLESLAEGKESDVPITQKKHEKGTQGKQRSLIMSPSVITSRRRQTTSTVNAPQKTSMRKSKKVKMDDWSRDRRRFVKFFESESASNKMVLYKGFLSHVEKNGWNRVESVSFEGFVAPSRTILTRFVAILVPLLKKMPNIVSLNFKGLGLCLSHLSSIHWESFQSLQTLDLSGNALGNRTSVRRNVFEILSRVNGLKVINLSNNLFSEDSIIYIRMILQQFKKLKELIISGNSFDSHDILQLYTLLKRGQIIRSEEE</sequence>
<proteinExistence type="predicted"/>
<accession>A0ABQ5KQ20</accession>
<evidence type="ECO:0000313" key="3">
    <source>
        <dbReference type="Proteomes" id="UP001057375"/>
    </source>
</evidence>
<evidence type="ECO:0000256" key="1">
    <source>
        <dbReference type="SAM" id="MobiDB-lite"/>
    </source>
</evidence>
<keyword evidence="3" id="KW-1185">Reference proteome</keyword>
<dbReference type="EMBL" id="BQXS01010833">
    <property type="protein sequence ID" value="GKT34583.1"/>
    <property type="molecule type" value="Genomic_DNA"/>
</dbReference>
<dbReference type="Gene3D" id="3.80.10.10">
    <property type="entry name" value="Ribonuclease Inhibitor"/>
    <property type="match status" value="1"/>
</dbReference>
<dbReference type="Proteomes" id="UP001057375">
    <property type="component" value="Unassembled WGS sequence"/>
</dbReference>
<evidence type="ECO:0000313" key="2">
    <source>
        <dbReference type="EMBL" id="GKT34583.1"/>
    </source>
</evidence>
<feature type="compositionally biased region" description="Acidic residues" evidence="1">
    <location>
        <begin position="243"/>
        <end position="254"/>
    </location>
</feature>
<feature type="region of interest" description="Disordered" evidence="1">
    <location>
        <begin position="236"/>
        <end position="257"/>
    </location>
</feature>
<gene>
    <name evidence="2" type="ORF">ADUPG1_007913</name>
</gene>
<dbReference type="InterPro" id="IPR032675">
    <property type="entry name" value="LRR_dom_sf"/>
</dbReference>
<protein>
    <submittedName>
        <fullName evidence="2">Uncharacterized protein</fullName>
    </submittedName>
</protein>